<dbReference type="GO" id="GO:0008930">
    <property type="term" value="F:methylthioadenosine nucleosidase activity"/>
    <property type="evidence" value="ECO:0007669"/>
    <property type="project" value="TreeGrafter"/>
</dbReference>
<sequence length="235" mass="24681">MRTTGIVVALASEARTLIPHVALDRVTPLADGAVLRLSGMGLPAAQRAAQELVDAGAKALAVFGVAGALDSSLSSGTLICPEYVLDENGGRYATDASWRSSLQQSLPTTLRASGSLLSVRDPLLTVTEKADARRRFGALAVDMESAAVAAIAQRHSLPFISLRAIVDEASDTVPTALNNAVDAWGRPRTFGLITALCRHPSVLGDLPRLYSRMQRATHALRAAAQATGPTLGWHP</sequence>
<feature type="domain" description="Nucleoside phosphorylase" evidence="1">
    <location>
        <begin position="33"/>
        <end position="195"/>
    </location>
</feature>
<dbReference type="AlphaFoldDB" id="A0A432LUD0"/>
<evidence type="ECO:0000313" key="3">
    <source>
        <dbReference type="Proteomes" id="UP000267077"/>
    </source>
</evidence>
<organism evidence="2 3">
    <name type="scientific">Dyella dinghuensis</name>
    <dbReference type="NCBI Taxonomy" id="1920169"/>
    <lineage>
        <taxon>Bacteria</taxon>
        <taxon>Pseudomonadati</taxon>
        <taxon>Pseudomonadota</taxon>
        <taxon>Gammaproteobacteria</taxon>
        <taxon>Lysobacterales</taxon>
        <taxon>Rhodanobacteraceae</taxon>
        <taxon>Dyella</taxon>
    </lineage>
</organism>
<dbReference type="GO" id="GO:0005829">
    <property type="term" value="C:cytosol"/>
    <property type="evidence" value="ECO:0007669"/>
    <property type="project" value="TreeGrafter"/>
</dbReference>
<dbReference type="OrthoDB" id="2374434at2"/>
<evidence type="ECO:0000259" key="1">
    <source>
        <dbReference type="Pfam" id="PF01048"/>
    </source>
</evidence>
<dbReference type="GO" id="GO:0019284">
    <property type="term" value="P:L-methionine salvage from S-adenosylmethionine"/>
    <property type="evidence" value="ECO:0007669"/>
    <property type="project" value="TreeGrafter"/>
</dbReference>
<comment type="caution">
    <text evidence="2">The sequence shown here is derived from an EMBL/GenBank/DDBJ whole genome shotgun (WGS) entry which is preliminary data.</text>
</comment>
<accession>A0A432LUD0</accession>
<dbReference type="PANTHER" id="PTHR46832">
    <property type="entry name" value="5'-METHYLTHIOADENOSINE/S-ADENOSYLHOMOCYSTEINE NUCLEOSIDASE"/>
    <property type="match status" value="1"/>
</dbReference>
<proteinExistence type="predicted"/>
<dbReference type="GO" id="GO:0009116">
    <property type="term" value="P:nucleoside metabolic process"/>
    <property type="evidence" value="ECO:0007669"/>
    <property type="project" value="InterPro"/>
</dbReference>
<dbReference type="Gene3D" id="3.40.50.1580">
    <property type="entry name" value="Nucleoside phosphorylase domain"/>
    <property type="match status" value="1"/>
</dbReference>
<keyword evidence="3" id="KW-1185">Reference proteome</keyword>
<dbReference type="PANTHER" id="PTHR46832:SF1">
    <property type="entry name" value="5'-METHYLTHIOADENOSINE_S-ADENOSYLHOMOCYSTEINE NUCLEOSIDASE"/>
    <property type="match status" value="1"/>
</dbReference>
<protein>
    <submittedName>
        <fullName evidence="2">Purine and other phosphorylase-like protein, family 1</fullName>
    </submittedName>
</protein>
<dbReference type="Proteomes" id="UP000267077">
    <property type="component" value="Unassembled WGS sequence"/>
</dbReference>
<dbReference type="SUPFAM" id="SSF53167">
    <property type="entry name" value="Purine and uridine phosphorylases"/>
    <property type="match status" value="1"/>
</dbReference>
<dbReference type="EMBL" id="RYZR01000005">
    <property type="protein sequence ID" value="RUL64605.1"/>
    <property type="molecule type" value="Genomic_DNA"/>
</dbReference>
<dbReference type="InterPro" id="IPR000845">
    <property type="entry name" value="Nucleoside_phosphorylase_d"/>
</dbReference>
<dbReference type="CDD" id="cd17768">
    <property type="entry name" value="adenosylhopane_nucleosidase_HpnG-like"/>
    <property type="match status" value="1"/>
</dbReference>
<dbReference type="InterPro" id="IPR035994">
    <property type="entry name" value="Nucleoside_phosphorylase_sf"/>
</dbReference>
<dbReference type="GO" id="GO:0008782">
    <property type="term" value="F:adenosylhomocysteine nucleosidase activity"/>
    <property type="evidence" value="ECO:0007669"/>
    <property type="project" value="TreeGrafter"/>
</dbReference>
<gene>
    <name evidence="2" type="ORF">EKH79_10300</name>
</gene>
<dbReference type="Pfam" id="PF01048">
    <property type="entry name" value="PNP_UDP_1"/>
    <property type="match status" value="1"/>
</dbReference>
<name>A0A432LUD0_9GAMM</name>
<evidence type="ECO:0000313" key="2">
    <source>
        <dbReference type="EMBL" id="RUL64605.1"/>
    </source>
</evidence>
<reference evidence="2 3" key="1">
    <citation type="submission" date="2018-12" db="EMBL/GenBank/DDBJ databases">
        <title>Dyella dinghuensis sp. nov. DHOA06 and Dyella choica sp. nov. 4M-K27, isolated from forest soil.</title>
        <authorList>
            <person name="Qiu L.-H."/>
            <person name="Gao Z.-H."/>
        </authorList>
    </citation>
    <scope>NUCLEOTIDE SEQUENCE [LARGE SCALE GENOMIC DNA]</scope>
    <source>
        <strain evidence="2 3">DHOA06</strain>
    </source>
</reference>